<accession>A0A061BIB6</accession>
<dbReference type="GO" id="GO:0098588">
    <property type="term" value="C:bounding membrane of organelle"/>
    <property type="evidence" value="ECO:0007669"/>
    <property type="project" value="UniProtKB-ARBA"/>
</dbReference>
<feature type="domain" description="Vps16 C-terminal" evidence="3">
    <location>
        <begin position="609"/>
        <end position="685"/>
    </location>
</feature>
<sequence length="956" mass="104276">MVATSRSASWLPLNDTFYRSHRVYSLAGSPLARVDLSDHVIAAAKCGGPVALMRDRSKPVLLGKYDLAAAGAGTKISVYSSAGQLLQTIMWDSPSPIVHLAFLSPLTLLLLTSSGIYRLYSISTHPSLPPSYTQHAIPNADDHGGVRQAKSWDAGFVALMESGAFVEVKGFGSGRASGGGADGVDGFDGRGKGKGRSDREGASGGKATMLASTGLDSMPDCWCVVPPDVSSSRGTEVLLAKGETVWRLDEIDCVDQRLSRGPYLSITPSPSGRFLALLCASPSSSPPQLWVTSSDFSRSFSDVALTSEMSEGEKGRPRLLEWCGSNSVVVAWERTVVMVGPYGETLKFFYTDPVHLVSENDGTRILSSEGCDFLQIVPQSSQSVHLPGSTSPASLLYEASLEFYDRKSPRADEYVRNGLLGGGNGGREMREAVEGCLDAAAKEWDEDEQKRLLKAAAFGKSFLEAYNPTDYVQTTKILRVLNAVRDYKVGLPLTWEEYHAMPPSHLISRLVALSQHLLALRISSFLGLSSSPVIKHWAQQLIAASAPGVAPVNDGAPLSDEDVSRLIVDKLQSLSSPAPPATSVTASASGTASSASSTTGPVPDVPLSSGDIALTAFRLGRPHLAALLIEREPRAGKQVPLLLRMGEGEEAMKKAVKSGDPELVFQVLLHLRQKLSPGDLFRLVERVSSTISASASASSAATSPYTPHTRDPDPILFLQLFLREIGEDKGLLRDFWYQDDRRVEMGCEMLVEAGREQDFGDKVAKVRQAQKSFSEDKERSFETKMVDDHIRLLVFQQQLEQDSAASGKTFVGLSVNETIRQCILAGMDKKAEKVRSEFKVPDKRFWYLKLRSLISLRDWDALDTFARTKKSPIGYEPWVDELIRAGAHRQAVKYVERCDVRNRVELYVKCGEWVMAGQECVRRGESGRLHDIKARSPNNIIAAQLDELLQDMSHTH</sequence>
<dbReference type="PANTHER" id="PTHR12811">
    <property type="entry name" value="VACUOLAR PROTEIN SORTING VPS16"/>
    <property type="match status" value="1"/>
</dbReference>
<feature type="compositionally biased region" description="Basic and acidic residues" evidence="2">
    <location>
        <begin position="187"/>
        <end position="201"/>
    </location>
</feature>
<evidence type="ECO:0000256" key="1">
    <source>
        <dbReference type="ARBA" id="ARBA00009250"/>
    </source>
</evidence>
<feature type="region of interest" description="Disordered" evidence="2">
    <location>
        <begin position="179"/>
        <end position="210"/>
    </location>
</feature>
<dbReference type="FunFam" id="1.10.150.780:FF:000001">
    <property type="entry name" value="Vacuolar protein sorting-associated protein 16 homolog"/>
    <property type="match status" value="1"/>
</dbReference>
<dbReference type="GO" id="GO:0006886">
    <property type="term" value="P:intracellular protein transport"/>
    <property type="evidence" value="ECO:0007669"/>
    <property type="project" value="InterPro"/>
</dbReference>
<dbReference type="InterPro" id="IPR006926">
    <property type="entry name" value="Vps16_N"/>
</dbReference>
<feature type="domain" description="Vps16 N-terminal" evidence="4">
    <location>
        <begin position="7"/>
        <end position="172"/>
    </location>
</feature>
<feature type="domain" description="Vps16 N-terminal" evidence="4">
    <location>
        <begin position="229"/>
        <end position="472"/>
    </location>
</feature>
<dbReference type="Gene3D" id="1.10.150.780">
    <property type="entry name" value="Vps16, C-terminal region"/>
    <property type="match status" value="1"/>
</dbReference>
<proteinExistence type="inferred from homology"/>
<dbReference type="InterPro" id="IPR038132">
    <property type="entry name" value="Vps16_C_sf"/>
</dbReference>
<dbReference type="Pfam" id="PF04841">
    <property type="entry name" value="Vps16_N"/>
    <property type="match status" value="2"/>
</dbReference>
<dbReference type="OrthoDB" id="1792at2759"/>
<dbReference type="GO" id="GO:0005768">
    <property type="term" value="C:endosome"/>
    <property type="evidence" value="ECO:0007669"/>
    <property type="project" value="UniProtKB-ARBA"/>
</dbReference>
<comment type="similarity">
    <text evidence="1">Belongs to the VPS16 family.</text>
</comment>
<evidence type="ECO:0000256" key="2">
    <source>
        <dbReference type="SAM" id="MobiDB-lite"/>
    </source>
</evidence>
<dbReference type="InterPro" id="IPR016534">
    <property type="entry name" value="VPS16"/>
</dbReference>
<dbReference type="PIRSF" id="PIRSF007949">
    <property type="entry name" value="VPS16"/>
    <property type="match status" value="1"/>
</dbReference>
<evidence type="ECO:0000313" key="5">
    <source>
        <dbReference type="EMBL" id="CDR46740.1"/>
    </source>
</evidence>
<dbReference type="GO" id="GO:0016197">
    <property type="term" value="P:endosomal transport"/>
    <property type="evidence" value="ECO:0007669"/>
    <property type="project" value="TreeGrafter"/>
</dbReference>
<protein>
    <submittedName>
        <fullName evidence="5">RHTO0S13e00848g1_1</fullName>
    </submittedName>
</protein>
<feature type="domain" description="Vps16 C-terminal" evidence="3">
    <location>
        <begin position="727"/>
        <end position="938"/>
    </location>
</feature>
<evidence type="ECO:0000259" key="4">
    <source>
        <dbReference type="Pfam" id="PF04841"/>
    </source>
</evidence>
<gene>
    <name evidence="5" type="ORF">RHTO0S_13e00848g</name>
</gene>
<reference evidence="5" key="1">
    <citation type="journal article" date="2014" name="Genome Announc.">
        <title>Draft genome sequence of Rhodosporidium toruloides CECT1137, an oleaginous yeast of biotechnological interest.</title>
        <authorList>
            <person name="Morin N."/>
            <person name="Calcas X."/>
            <person name="Devillers H."/>
            <person name="Durrens P."/>
            <person name="Sherman D.J."/>
            <person name="Nicaud J.-M."/>
            <person name="Neuveglise C."/>
        </authorList>
    </citation>
    <scope>NUCLEOTIDE SEQUENCE</scope>
    <source>
        <strain evidence="5">CECT1137</strain>
    </source>
</reference>
<dbReference type="GO" id="GO:0003779">
    <property type="term" value="F:actin binding"/>
    <property type="evidence" value="ECO:0007669"/>
    <property type="project" value="TreeGrafter"/>
</dbReference>
<dbReference type="GO" id="GO:0042144">
    <property type="term" value="P:vacuole fusion, non-autophagic"/>
    <property type="evidence" value="ECO:0007669"/>
    <property type="project" value="TreeGrafter"/>
</dbReference>
<feature type="region of interest" description="Disordered" evidence="2">
    <location>
        <begin position="574"/>
        <end position="604"/>
    </location>
</feature>
<name>A0A061BIB6_RHOTO</name>
<evidence type="ECO:0000259" key="3">
    <source>
        <dbReference type="Pfam" id="PF04840"/>
    </source>
</evidence>
<dbReference type="GO" id="GO:0030897">
    <property type="term" value="C:HOPS complex"/>
    <property type="evidence" value="ECO:0007669"/>
    <property type="project" value="TreeGrafter"/>
</dbReference>
<feature type="compositionally biased region" description="Low complexity" evidence="2">
    <location>
        <begin position="581"/>
        <end position="602"/>
    </location>
</feature>
<dbReference type="AlphaFoldDB" id="A0A061BIB6"/>
<organism evidence="5">
    <name type="scientific">Rhodotorula toruloides</name>
    <name type="common">Yeast</name>
    <name type="synonym">Rhodosporidium toruloides</name>
    <dbReference type="NCBI Taxonomy" id="5286"/>
    <lineage>
        <taxon>Eukaryota</taxon>
        <taxon>Fungi</taxon>
        <taxon>Dikarya</taxon>
        <taxon>Basidiomycota</taxon>
        <taxon>Pucciniomycotina</taxon>
        <taxon>Microbotryomycetes</taxon>
        <taxon>Sporidiobolales</taxon>
        <taxon>Sporidiobolaceae</taxon>
        <taxon>Rhodotorula</taxon>
    </lineage>
</organism>
<dbReference type="InterPro" id="IPR006925">
    <property type="entry name" value="Vps16_C"/>
</dbReference>
<dbReference type="EMBL" id="LK052948">
    <property type="protein sequence ID" value="CDR46740.1"/>
    <property type="molecule type" value="Genomic_DNA"/>
</dbReference>
<dbReference type="PANTHER" id="PTHR12811:SF0">
    <property type="entry name" value="VACUOLAR PROTEIN SORTING-ASSOCIATED PROTEIN 16 HOMOLOG"/>
    <property type="match status" value="1"/>
</dbReference>
<dbReference type="Pfam" id="PF04840">
    <property type="entry name" value="Vps16_C"/>
    <property type="match status" value="2"/>
</dbReference>